<accession>A0A1G1V716</accession>
<keyword evidence="2" id="KW-1133">Transmembrane helix</keyword>
<feature type="transmembrane region" description="Helical" evidence="2">
    <location>
        <begin position="12"/>
        <end position="37"/>
    </location>
</feature>
<keyword evidence="2" id="KW-0472">Membrane</keyword>
<dbReference type="Proteomes" id="UP000178319">
    <property type="component" value="Unassembled WGS sequence"/>
</dbReference>
<feature type="region of interest" description="Disordered" evidence="1">
    <location>
        <begin position="62"/>
        <end position="88"/>
    </location>
</feature>
<protein>
    <submittedName>
        <fullName evidence="3">Uncharacterized protein</fullName>
    </submittedName>
</protein>
<evidence type="ECO:0000313" key="3">
    <source>
        <dbReference type="EMBL" id="OGY11166.1"/>
    </source>
</evidence>
<feature type="transmembrane region" description="Helical" evidence="2">
    <location>
        <begin position="115"/>
        <end position="134"/>
    </location>
</feature>
<dbReference type="AlphaFoldDB" id="A0A1G1V716"/>
<reference evidence="3 4" key="1">
    <citation type="journal article" date="2016" name="Nat. Commun.">
        <title>Thousands of microbial genomes shed light on interconnected biogeochemical processes in an aquifer system.</title>
        <authorList>
            <person name="Anantharaman K."/>
            <person name="Brown C.T."/>
            <person name="Hug L.A."/>
            <person name="Sharon I."/>
            <person name="Castelle C.J."/>
            <person name="Probst A.J."/>
            <person name="Thomas B.C."/>
            <person name="Singh A."/>
            <person name="Wilkins M.J."/>
            <person name="Karaoz U."/>
            <person name="Brodie E.L."/>
            <person name="Williams K.H."/>
            <person name="Hubbard S.S."/>
            <person name="Banfield J.F."/>
        </authorList>
    </citation>
    <scope>NUCLEOTIDE SEQUENCE [LARGE SCALE GENOMIC DNA]</scope>
</reference>
<comment type="caution">
    <text evidence="3">The sequence shown here is derived from an EMBL/GenBank/DDBJ whole genome shotgun (WGS) entry which is preliminary data.</text>
</comment>
<organism evidence="3 4">
    <name type="scientific">Candidatus Blackburnbacteria bacterium RIFCSPHIGHO2_02_FULL_44_20</name>
    <dbReference type="NCBI Taxonomy" id="1797516"/>
    <lineage>
        <taxon>Bacteria</taxon>
        <taxon>Candidatus Blackburniibacteriota</taxon>
    </lineage>
</organism>
<gene>
    <name evidence="3" type="ORF">A3D26_04715</name>
</gene>
<keyword evidence="2" id="KW-0812">Transmembrane</keyword>
<proteinExistence type="predicted"/>
<dbReference type="EMBL" id="MHBZ01000022">
    <property type="protein sequence ID" value="OGY11166.1"/>
    <property type="molecule type" value="Genomic_DNA"/>
</dbReference>
<evidence type="ECO:0000256" key="1">
    <source>
        <dbReference type="SAM" id="MobiDB-lite"/>
    </source>
</evidence>
<sequence length="140" mass="14632">MQERIQQVRERVVYYWPTYGPPILGALLVLLALFVGYRILNNRSQDEVTTSVIPDTNLSLSATPTPGLGEPNATVTLPAGAPTPTQAPIGGVASDTVATTSATTKGGQTLPETGFPVFLAIPAFSAVAFGGFKLSKAKKS</sequence>
<evidence type="ECO:0000313" key="4">
    <source>
        <dbReference type="Proteomes" id="UP000178319"/>
    </source>
</evidence>
<name>A0A1G1V716_9BACT</name>
<evidence type="ECO:0000256" key="2">
    <source>
        <dbReference type="SAM" id="Phobius"/>
    </source>
</evidence>